<keyword evidence="7" id="KW-0489">Methyltransferase</keyword>
<dbReference type="STRING" id="179408.Osc7112_4906"/>
<feature type="region of interest" description="Disordered" evidence="5">
    <location>
        <begin position="349"/>
        <end position="426"/>
    </location>
</feature>
<dbReference type="GO" id="GO:0005856">
    <property type="term" value="C:cytoskeleton"/>
    <property type="evidence" value="ECO:0007669"/>
    <property type="project" value="TreeGrafter"/>
</dbReference>
<evidence type="ECO:0000256" key="4">
    <source>
        <dbReference type="SAM" id="Coils"/>
    </source>
</evidence>
<dbReference type="Proteomes" id="UP000010478">
    <property type="component" value="Chromosome"/>
</dbReference>
<gene>
    <name evidence="7" type="ORF">Osc7112_4906</name>
</gene>
<dbReference type="AlphaFoldDB" id="K9VNP3"/>
<keyword evidence="1" id="KW-0597">Phosphoprotein</keyword>
<dbReference type="GO" id="GO:0031032">
    <property type="term" value="P:actomyosin structure organization"/>
    <property type="evidence" value="ECO:0007669"/>
    <property type="project" value="TreeGrafter"/>
</dbReference>
<reference evidence="7 8" key="1">
    <citation type="submission" date="2012-05" db="EMBL/GenBank/DDBJ databases">
        <title>Finished chromosome of genome of Oscillatoria sp. PCC 7112.</title>
        <authorList>
            <consortium name="US DOE Joint Genome Institute"/>
            <person name="Gugger M."/>
            <person name="Coursin T."/>
            <person name="Rippka R."/>
            <person name="Tandeau De Marsac N."/>
            <person name="Huntemann M."/>
            <person name="Wei C.-L."/>
            <person name="Han J."/>
            <person name="Detter J.C."/>
            <person name="Han C."/>
            <person name="Tapia R."/>
            <person name="Davenport K."/>
            <person name="Daligault H."/>
            <person name="Erkkila T."/>
            <person name="Gu W."/>
            <person name="Munk A.C.C."/>
            <person name="Teshima H."/>
            <person name="Xu Y."/>
            <person name="Chain P."/>
            <person name="Chen A."/>
            <person name="Krypides N."/>
            <person name="Mavromatis K."/>
            <person name="Markowitz V."/>
            <person name="Szeto E."/>
            <person name="Ivanova N."/>
            <person name="Mikhailova N."/>
            <person name="Ovchinnikova G."/>
            <person name="Pagani I."/>
            <person name="Pati A."/>
            <person name="Goodwin L."/>
            <person name="Peters L."/>
            <person name="Pitluck S."/>
            <person name="Woyke T."/>
            <person name="Kerfeld C."/>
        </authorList>
    </citation>
    <scope>NUCLEOTIDE SEQUENCE [LARGE SCALE GENOMIC DNA]</scope>
    <source>
        <strain evidence="7 8">PCC 7112</strain>
    </source>
</reference>
<dbReference type="InterPro" id="IPR050839">
    <property type="entry name" value="Rho-assoc_Ser/Thr_Kinase"/>
</dbReference>
<dbReference type="OrthoDB" id="420478at2"/>
<evidence type="ECO:0000256" key="2">
    <source>
        <dbReference type="ARBA" id="ARBA00047899"/>
    </source>
</evidence>
<keyword evidence="7" id="KW-0808">Transferase</keyword>
<evidence type="ECO:0000256" key="3">
    <source>
        <dbReference type="ARBA" id="ARBA00048679"/>
    </source>
</evidence>
<proteinExistence type="predicted"/>
<sequence>MRVEACCQRILSYVLPLVDEKREGICIDVGVGTFAFYCEMFSMLGFKTIAVEPLPVEGVRVLCQYDSITLIEACLSDVNGTKTIHLGNVAAGCDSNYASLEADWFGVSTETREVQSLTLSKLLLNFNAQKVTCLKLDIEGAESTVITKLGELPKAWLPSVVMFEYGGGDSKEKGQYGWSPKYVSATMECIRALKECGYNCSIMIDNALDTEAKIFELQSSTLEPDSIFYPNGGYGNIIAFRDFNIAQDEVAKVCAPYNETTPPSDGSGNNKNVITISGTEELELSKFQLHQTREELEQCKALLQQIQGEAQQYQSQLHQTQEVLEQFQDRMQQAETLLQEYQGQLHSTQAELEQSQSQLHSTQAELEQAQSQLHSTQAELEQSQSQLHSTQAELEQSQSHLHSTQAELEQSQSQLHSTQAVLEQSQSQLRSTEAVLEQSQSQLHQNRAELAHKNSQLHQSEWELERTRFQLHQTQAELAQSQAELAQCNSQVEHIQLEAERLGSQIGQVQGELEQSQSKLRSSSMEWKRAHSQLVQVIGELEQSQAQQRQTEAILQQSQSQNHQLQHELKRLYSQLVQVQEEPQHYQSQLVQVREESQHYQSQLVQVREESQHYQSQLVQVQEESQHYQSQLVQVQEESQHYQSQLVQVQEELDRSHFQQYAVSYRGVENQMPYTLLVWDAWYAYQSGDLKKMQERLQESLKITPLSRTESVVNWLDSFAKFSSEKGHGFDSYALTNSEEWKRLMQQRVTVSKR</sequence>
<name>K9VNP3_9CYAN</name>
<feature type="coiled-coil region" evidence="4">
    <location>
        <begin position="541"/>
        <end position="652"/>
    </location>
</feature>
<dbReference type="Pfam" id="PF05050">
    <property type="entry name" value="Methyltransf_21"/>
    <property type="match status" value="1"/>
</dbReference>
<organism evidence="7 8">
    <name type="scientific">Phormidium nigroviride PCC 7112</name>
    <dbReference type="NCBI Taxonomy" id="179408"/>
    <lineage>
        <taxon>Bacteria</taxon>
        <taxon>Bacillati</taxon>
        <taxon>Cyanobacteriota</taxon>
        <taxon>Cyanophyceae</taxon>
        <taxon>Oscillatoriophycideae</taxon>
        <taxon>Oscillatoriales</taxon>
        <taxon>Oscillatoriaceae</taxon>
        <taxon>Phormidium</taxon>
    </lineage>
</organism>
<evidence type="ECO:0000256" key="1">
    <source>
        <dbReference type="ARBA" id="ARBA00022553"/>
    </source>
</evidence>
<dbReference type="Gene3D" id="1.10.287.1490">
    <property type="match status" value="1"/>
</dbReference>
<dbReference type="PANTHER" id="PTHR22988:SF71">
    <property type="entry name" value="CITRON RHO-INTERACTING KINASE"/>
    <property type="match status" value="1"/>
</dbReference>
<dbReference type="GO" id="GO:0004674">
    <property type="term" value="F:protein serine/threonine kinase activity"/>
    <property type="evidence" value="ECO:0007669"/>
    <property type="project" value="UniProtKB-EC"/>
</dbReference>
<evidence type="ECO:0000259" key="6">
    <source>
        <dbReference type="Pfam" id="PF05050"/>
    </source>
</evidence>
<protein>
    <submittedName>
        <fullName evidence="7">Methyltransferase FkbM family</fullName>
    </submittedName>
</protein>
<keyword evidence="4" id="KW-0175">Coiled coil</keyword>
<dbReference type="SUPFAM" id="SSF53335">
    <property type="entry name" value="S-adenosyl-L-methionine-dependent methyltransferases"/>
    <property type="match status" value="1"/>
</dbReference>
<dbReference type="SUPFAM" id="SSF57997">
    <property type="entry name" value="Tropomyosin"/>
    <property type="match status" value="1"/>
</dbReference>
<dbReference type="GO" id="GO:0005737">
    <property type="term" value="C:cytoplasm"/>
    <property type="evidence" value="ECO:0007669"/>
    <property type="project" value="TreeGrafter"/>
</dbReference>
<dbReference type="GO" id="GO:0032259">
    <property type="term" value="P:methylation"/>
    <property type="evidence" value="ECO:0007669"/>
    <property type="project" value="UniProtKB-KW"/>
</dbReference>
<dbReference type="KEGG" id="oni:Osc7112_4906"/>
<dbReference type="InterPro" id="IPR006342">
    <property type="entry name" value="FkbM_mtfrase"/>
</dbReference>
<dbReference type="EMBL" id="CP003614">
    <property type="protein sequence ID" value="AFZ09174.1"/>
    <property type="molecule type" value="Genomic_DNA"/>
</dbReference>
<dbReference type="InterPro" id="IPR029063">
    <property type="entry name" value="SAM-dependent_MTases_sf"/>
</dbReference>
<accession>K9VNP3</accession>
<dbReference type="PANTHER" id="PTHR22988">
    <property type="entry name" value="MYOTONIC DYSTROPHY S/T KINASE-RELATED"/>
    <property type="match status" value="1"/>
</dbReference>
<evidence type="ECO:0000313" key="7">
    <source>
        <dbReference type="EMBL" id="AFZ09174.1"/>
    </source>
</evidence>
<evidence type="ECO:0000313" key="8">
    <source>
        <dbReference type="Proteomes" id="UP000010478"/>
    </source>
</evidence>
<dbReference type="eggNOG" id="COG1196">
    <property type="taxonomic scope" value="Bacteria"/>
</dbReference>
<keyword evidence="8" id="KW-1185">Reference proteome</keyword>
<evidence type="ECO:0000256" key="5">
    <source>
        <dbReference type="SAM" id="MobiDB-lite"/>
    </source>
</evidence>
<dbReference type="GO" id="GO:0008168">
    <property type="term" value="F:methyltransferase activity"/>
    <property type="evidence" value="ECO:0007669"/>
    <property type="project" value="UniProtKB-KW"/>
</dbReference>
<comment type="catalytic activity">
    <reaction evidence="2">
        <text>L-threonyl-[protein] + ATP = O-phospho-L-threonyl-[protein] + ADP + H(+)</text>
        <dbReference type="Rhea" id="RHEA:46608"/>
        <dbReference type="Rhea" id="RHEA-COMP:11060"/>
        <dbReference type="Rhea" id="RHEA-COMP:11605"/>
        <dbReference type="ChEBI" id="CHEBI:15378"/>
        <dbReference type="ChEBI" id="CHEBI:30013"/>
        <dbReference type="ChEBI" id="CHEBI:30616"/>
        <dbReference type="ChEBI" id="CHEBI:61977"/>
        <dbReference type="ChEBI" id="CHEBI:456216"/>
        <dbReference type="EC" id="2.7.11.1"/>
    </reaction>
</comment>
<dbReference type="NCBIfam" id="TIGR01444">
    <property type="entry name" value="fkbM_fam"/>
    <property type="match status" value="1"/>
</dbReference>
<dbReference type="RefSeq" id="WP_015178406.1">
    <property type="nucleotide sequence ID" value="NC_019729.1"/>
</dbReference>
<dbReference type="Gene3D" id="3.40.50.150">
    <property type="entry name" value="Vaccinia Virus protein VP39"/>
    <property type="match status" value="1"/>
</dbReference>
<feature type="domain" description="Methyltransferase FkbM" evidence="6">
    <location>
        <begin position="34"/>
        <end position="199"/>
    </location>
</feature>
<dbReference type="HOGENOM" id="CLU_369139_0_0_3"/>
<comment type="catalytic activity">
    <reaction evidence="3">
        <text>L-seryl-[protein] + ATP = O-phospho-L-seryl-[protein] + ADP + H(+)</text>
        <dbReference type="Rhea" id="RHEA:17989"/>
        <dbReference type="Rhea" id="RHEA-COMP:9863"/>
        <dbReference type="Rhea" id="RHEA-COMP:11604"/>
        <dbReference type="ChEBI" id="CHEBI:15378"/>
        <dbReference type="ChEBI" id="CHEBI:29999"/>
        <dbReference type="ChEBI" id="CHEBI:30616"/>
        <dbReference type="ChEBI" id="CHEBI:83421"/>
        <dbReference type="ChEBI" id="CHEBI:456216"/>
        <dbReference type="EC" id="2.7.11.1"/>
    </reaction>
</comment>